<protein>
    <submittedName>
        <fullName evidence="2">Uncharacterized protein</fullName>
    </submittedName>
</protein>
<evidence type="ECO:0000313" key="2">
    <source>
        <dbReference type="EMBL" id="TNN53226.1"/>
    </source>
</evidence>
<evidence type="ECO:0000313" key="3">
    <source>
        <dbReference type="Proteomes" id="UP000314294"/>
    </source>
</evidence>
<dbReference type="Proteomes" id="UP000314294">
    <property type="component" value="Unassembled WGS sequence"/>
</dbReference>
<evidence type="ECO:0000256" key="1">
    <source>
        <dbReference type="SAM" id="MobiDB-lite"/>
    </source>
</evidence>
<feature type="compositionally biased region" description="Polar residues" evidence="1">
    <location>
        <begin position="38"/>
        <end position="47"/>
    </location>
</feature>
<reference evidence="2 3" key="1">
    <citation type="submission" date="2019-03" db="EMBL/GenBank/DDBJ databases">
        <title>First draft genome of Liparis tanakae, snailfish: a comprehensive survey of snailfish specific genes.</title>
        <authorList>
            <person name="Kim W."/>
            <person name="Song I."/>
            <person name="Jeong J.-H."/>
            <person name="Kim D."/>
            <person name="Kim S."/>
            <person name="Ryu S."/>
            <person name="Song J.Y."/>
            <person name="Lee S.K."/>
        </authorList>
    </citation>
    <scope>NUCLEOTIDE SEQUENCE [LARGE SCALE GENOMIC DNA]</scope>
    <source>
        <tissue evidence="2">Muscle</tissue>
    </source>
</reference>
<dbReference type="AlphaFoldDB" id="A0A4Z2GID0"/>
<accession>A0A4Z2GID0</accession>
<organism evidence="2 3">
    <name type="scientific">Liparis tanakae</name>
    <name type="common">Tanaka's snailfish</name>
    <dbReference type="NCBI Taxonomy" id="230148"/>
    <lineage>
        <taxon>Eukaryota</taxon>
        <taxon>Metazoa</taxon>
        <taxon>Chordata</taxon>
        <taxon>Craniata</taxon>
        <taxon>Vertebrata</taxon>
        <taxon>Euteleostomi</taxon>
        <taxon>Actinopterygii</taxon>
        <taxon>Neopterygii</taxon>
        <taxon>Teleostei</taxon>
        <taxon>Neoteleostei</taxon>
        <taxon>Acanthomorphata</taxon>
        <taxon>Eupercaria</taxon>
        <taxon>Perciformes</taxon>
        <taxon>Cottioidei</taxon>
        <taxon>Cottales</taxon>
        <taxon>Liparidae</taxon>
        <taxon>Liparis</taxon>
    </lineage>
</organism>
<keyword evidence="3" id="KW-1185">Reference proteome</keyword>
<proteinExistence type="predicted"/>
<gene>
    <name evidence="2" type="ORF">EYF80_036588</name>
</gene>
<feature type="region of interest" description="Disordered" evidence="1">
    <location>
        <begin position="1"/>
        <end position="71"/>
    </location>
</feature>
<name>A0A4Z2GID0_9TELE</name>
<comment type="caution">
    <text evidence="2">The sequence shown here is derived from an EMBL/GenBank/DDBJ whole genome shotgun (WGS) entry which is preliminary data.</text>
</comment>
<feature type="compositionally biased region" description="Low complexity" evidence="1">
    <location>
        <begin position="1"/>
        <end position="13"/>
    </location>
</feature>
<feature type="compositionally biased region" description="Basic and acidic residues" evidence="1">
    <location>
        <begin position="18"/>
        <end position="27"/>
    </location>
</feature>
<dbReference type="EMBL" id="SRLO01000522">
    <property type="protein sequence ID" value="TNN53226.1"/>
    <property type="molecule type" value="Genomic_DNA"/>
</dbReference>
<sequence length="98" mass="10957">MKWDSASASALSSTLRSPETERSEEPGPLRYWSPLVATKTSFLSGQEVTPEGRRDGGPRSASSSLLPEELNQREFRGAQCIRLRFPSSNPRRTSQEFK</sequence>